<gene>
    <name evidence="1" type="ORF">P0Y53_13680</name>
</gene>
<dbReference type="AlphaFoldDB" id="A0AAJ5WMW4"/>
<evidence type="ECO:0000313" key="2">
    <source>
        <dbReference type="Proteomes" id="UP001220610"/>
    </source>
</evidence>
<evidence type="ECO:0000313" key="1">
    <source>
        <dbReference type="EMBL" id="WEK33537.1"/>
    </source>
</evidence>
<dbReference type="Proteomes" id="UP001220610">
    <property type="component" value="Chromosome"/>
</dbReference>
<protein>
    <submittedName>
        <fullName evidence="1">Uncharacterized protein</fullName>
    </submittedName>
</protein>
<organism evidence="1 2">
    <name type="scientific">Candidatus Pseudobacter hemicellulosilyticus</name>
    <dbReference type="NCBI Taxonomy" id="3121375"/>
    <lineage>
        <taxon>Bacteria</taxon>
        <taxon>Pseudomonadati</taxon>
        <taxon>Bacteroidota</taxon>
        <taxon>Chitinophagia</taxon>
        <taxon>Chitinophagales</taxon>
        <taxon>Chitinophagaceae</taxon>
        <taxon>Pseudobacter</taxon>
    </lineage>
</organism>
<accession>A0AAJ5WMW4</accession>
<dbReference type="EMBL" id="CP119311">
    <property type="protein sequence ID" value="WEK33537.1"/>
    <property type="molecule type" value="Genomic_DNA"/>
</dbReference>
<sequence length="48" mass="5598">MVVRFFLSVMLTGRLNLPRRASFRDPGYQHSSWECRRFPTEGPVGSQQ</sequence>
<name>A0AAJ5WMW4_9BACT</name>
<proteinExistence type="predicted"/>
<reference evidence="1" key="1">
    <citation type="submission" date="2023-03" db="EMBL/GenBank/DDBJ databases">
        <title>Andean soil-derived lignocellulolytic bacterial consortium as a source of novel taxa and putative plastic-active enzymes.</title>
        <authorList>
            <person name="Diaz-Garcia L."/>
            <person name="Chuvochina M."/>
            <person name="Feuerriegel G."/>
            <person name="Bunk B."/>
            <person name="Sproer C."/>
            <person name="Streit W.R."/>
            <person name="Rodriguez L.M."/>
            <person name="Overmann J."/>
            <person name="Jimenez D.J."/>
        </authorList>
    </citation>
    <scope>NUCLEOTIDE SEQUENCE</scope>
    <source>
        <strain evidence="1">MAG 7</strain>
    </source>
</reference>